<protein>
    <submittedName>
        <fullName evidence="3">12087_t:CDS:1</fullName>
    </submittedName>
</protein>
<feature type="region of interest" description="Disordered" evidence="1">
    <location>
        <begin position="427"/>
        <end position="507"/>
    </location>
</feature>
<organism evidence="3 4">
    <name type="scientific">Racocetra fulgida</name>
    <dbReference type="NCBI Taxonomy" id="60492"/>
    <lineage>
        <taxon>Eukaryota</taxon>
        <taxon>Fungi</taxon>
        <taxon>Fungi incertae sedis</taxon>
        <taxon>Mucoromycota</taxon>
        <taxon>Glomeromycotina</taxon>
        <taxon>Glomeromycetes</taxon>
        <taxon>Diversisporales</taxon>
        <taxon>Gigasporaceae</taxon>
        <taxon>Racocetra</taxon>
    </lineage>
</organism>
<gene>
    <name evidence="3" type="ORF">RFULGI_LOCUS7797</name>
</gene>
<evidence type="ECO:0000259" key="2">
    <source>
        <dbReference type="PROSITE" id="PS51194"/>
    </source>
</evidence>
<reference evidence="3" key="1">
    <citation type="submission" date="2021-06" db="EMBL/GenBank/DDBJ databases">
        <authorList>
            <person name="Kallberg Y."/>
            <person name="Tangrot J."/>
            <person name="Rosling A."/>
        </authorList>
    </citation>
    <scope>NUCLEOTIDE SEQUENCE</scope>
    <source>
        <strain evidence="3">IN212</strain>
    </source>
</reference>
<dbReference type="InterPro" id="IPR027417">
    <property type="entry name" value="P-loop_NTPase"/>
</dbReference>
<feature type="non-terminal residue" evidence="3">
    <location>
        <position position="507"/>
    </location>
</feature>
<feature type="domain" description="Helicase C-terminal" evidence="2">
    <location>
        <begin position="1"/>
        <end position="115"/>
    </location>
</feature>
<dbReference type="AlphaFoldDB" id="A0A9N9DFG7"/>
<dbReference type="InterPro" id="IPR001650">
    <property type="entry name" value="Helicase_C-like"/>
</dbReference>
<evidence type="ECO:0000313" key="3">
    <source>
        <dbReference type="EMBL" id="CAG8633216.1"/>
    </source>
</evidence>
<dbReference type="OrthoDB" id="1906921at2759"/>
<dbReference type="Pfam" id="PF09741">
    <property type="entry name" value="DUF2045"/>
    <property type="match status" value="1"/>
</dbReference>
<feature type="compositionally biased region" description="Polar residues" evidence="1">
    <location>
        <begin position="470"/>
        <end position="489"/>
    </location>
</feature>
<dbReference type="PANTHER" id="PTHR21477">
    <property type="entry name" value="ZGC:172139"/>
    <property type="match status" value="1"/>
</dbReference>
<accession>A0A9N9DFG7</accession>
<name>A0A9N9DFG7_9GLOM</name>
<sequence length="507" mass="56703">IARRNDRADEDLWRPSLAQAVLSTHGNLAGICDLIDLLTNIFWTPDVKDVKLVINYDFPTNVEDYVHRIGRTGRGGAKGSAITFFTMDNAKQAKDLVNILREANQEVDPKLLEFMKIASASTPAGRSRYNNNGNGGRGYNSGVSSRTPMAHLQLILDRLIVENLHGPINSVSTSHQPRVSRNDSSQAELYATFQQRDDQDLDAGDPRFLFIEYFLDSSDSKNDDLLFFVRQTNPENEDLDPVFVKRKPTPRVMPSLDDTVLWKETFFLNLIVQLTVAVCTRTPADNADGPNQKTSMTCSRKHVSKRVYALPTKSRMDIKETSMECSYPIIYYVIDDYEEMFEHLIVSEGEYLCVELAHNDTKITLFQGAASYTALLDIYKQKTANKQNRRFKMGPQTPPTEYIMMRGPGGKGHAQVAITASSLDDDFLDSTSPPSSRNSAFPGLGLDNNWPENKATNNQNGKSAVRGQRAGSNNSFFQSLRRLSQSITITDKPAPDPENLKSLARGK</sequence>
<dbReference type="EMBL" id="CAJVPZ010011746">
    <property type="protein sequence ID" value="CAG8633216.1"/>
    <property type="molecule type" value="Genomic_DNA"/>
</dbReference>
<dbReference type="PANTHER" id="PTHR21477:SF13">
    <property type="entry name" value="KIAA0930"/>
    <property type="match status" value="1"/>
</dbReference>
<dbReference type="SUPFAM" id="SSF52540">
    <property type="entry name" value="P-loop containing nucleoside triphosphate hydrolases"/>
    <property type="match status" value="1"/>
</dbReference>
<evidence type="ECO:0000313" key="4">
    <source>
        <dbReference type="Proteomes" id="UP000789396"/>
    </source>
</evidence>
<keyword evidence="4" id="KW-1185">Reference proteome</keyword>
<dbReference type="InterPro" id="IPR019141">
    <property type="entry name" value="DUF2045"/>
</dbReference>
<feature type="compositionally biased region" description="Polar residues" evidence="1">
    <location>
        <begin position="450"/>
        <end position="462"/>
    </location>
</feature>
<dbReference type="PROSITE" id="PS51194">
    <property type="entry name" value="HELICASE_CTER"/>
    <property type="match status" value="1"/>
</dbReference>
<comment type="caution">
    <text evidence="3">The sequence shown here is derived from an EMBL/GenBank/DDBJ whole genome shotgun (WGS) entry which is preliminary data.</text>
</comment>
<proteinExistence type="predicted"/>
<dbReference type="Pfam" id="PF00271">
    <property type="entry name" value="Helicase_C"/>
    <property type="match status" value="1"/>
</dbReference>
<evidence type="ECO:0000256" key="1">
    <source>
        <dbReference type="SAM" id="MobiDB-lite"/>
    </source>
</evidence>
<dbReference type="Gene3D" id="3.40.50.300">
    <property type="entry name" value="P-loop containing nucleotide triphosphate hydrolases"/>
    <property type="match status" value="1"/>
</dbReference>
<dbReference type="Proteomes" id="UP000789396">
    <property type="component" value="Unassembled WGS sequence"/>
</dbReference>